<dbReference type="Pfam" id="PF03468">
    <property type="entry name" value="XS"/>
    <property type="match status" value="2"/>
</dbReference>
<proteinExistence type="predicted"/>
<dbReference type="Pfam" id="PF03470">
    <property type="entry name" value="zf-XS"/>
    <property type="match status" value="1"/>
</dbReference>
<dbReference type="Gene3D" id="3.30.70.2890">
    <property type="entry name" value="XS domain"/>
    <property type="match status" value="1"/>
</dbReference>
<organism evidence="5 6">
    <name type="scientific">Quercus lobata</name>
    <name type="common">Valley oak</name>
    <dbReference type="NCBI Taxonomy" id="97700"/>
    <lineage>
        <taxon>Eukaryota</taxon>
        <taxon>Viridiplantae</taxon>
        <taxon>Streptophyta</taxon>
        <taxon>Embryophyta</taxon>
        <taxon>Tracheophyta</taxon>
        <taxon>Spermatophyta</taxon>
        <taxon>Magnoliopsida</taxon>
        <taxon>eudicotyledons</taxon>
        <taxon>Gunneridae</taxon>
        <taxon>Pentapetalae</taxon>
        <taxon>rosids</taxon>
        <taxon>fabids</taxon>
        <taxon>Fagales</taxon>
        <taxon>Fagaceae</taxon>
        <taxon>Quercus</taxon>
    </lineage>
</organism>
<protein>
    <submittedName>
        <fullName evidence="5">Uncharacterized protein</fullName>
    </submittedName>
</protein>
<dbReference type="InterPro" id="IPR045177">
    <property type="entry name" value="FDM1-5/IDN2"/>
</dbReference>
<dbReference type="PANTHER" id="PTHR21596">
    <property type="entry name" value="RIBONUCLEASE P SUBUNIT P38"/>
    <property type="match status" value="1"/>
</dbReference>
<dbReference type="AlphaFoldDB" id="A0A7N2KX97"/>
<feature type="domain" description="XS" evidence="3">
    <location>
        <begin position="114"/>
        <end position="161"/>
    </location>
</feature>
<dbReference type="InterPro" id="IPR005381">
    <property type="entry name" value="Znf-XS_domain"/>
</dbReference>
<sequence length="269" mass="31444">MDYSSEESDISESEINDYIDKPYEELTAGKFKVKGLNGNLRCPFRVGKKKQDCKYKDLLQHASGQRPILPQPVALLPNLDDLYVWPWMGIVVNIVCTNENKDSLLGSQHWLTSNDWRGFMNCAEFEKLFEIEHHGKNEWNAQKTNLGPNYYGWRARADDYDAEGPIGDFVRSKGQLRTVSDIDREAAQSRINVVADLANEIDITNENLNKLQYKYNEKTRSLSRMLEEKDRLPCDNVHRIFEEQEKLLETKKRRLDSWSKEFNKLLLRH</sequence>
<dbReference type="InParanoid" id="A0A7N2KX97"/>
<feature type="domain" description="XS" evidence="3">
    <location>
        <begin position="80"/>
        <end position="111"/>
    </location>
</feature>
<keyword evidence="1" id="KW-0175">Coiled coil</keyword>
<dbReference type="InterPro" id="IPR005380">
    <property type="entry name" value="XS_domain"/>
</dbReference>
<keyword evidence="6" id="KW-1185">Reference proteome</keyword>
<evidence type="ECO:0000313" key="5">
    <source>
        <dbReference type="EnsemblPlants" id="QL02p059886:mrna"/>
    </source>
</evidence>
<dbReference type="GO" id="GO:0080188">
    <property type="term" value="P:gene silencing by siRNA-directed DNA methylation"/>
    <property type="evidence" value="ECO:0007669"/>
    <property type="project" value="InterPro"/>
</dbReference>
<keyword evidence="2" id="KW-0943">RNA-mediated gene silencing</keyword>
<evidence type="ECO:0000259" key="4">
    <source>
        <dbReference type="Pfam" id="PF03470"/>
    </source>
</evidence>
<evidence type="ECO:0000256" key="2">
    <source>
        <dbReference type="ARBA" id="ARBA00023158"/>
    </source>
</evidence>
<dbReference type="EnsemblPlants" id="QL02p059886:mrna">
    <property type="protein sequence ID" value="QL02p059886:mrna"/>
    <property type="gene ID" value="QL02p059886"/>
</dbReference>
<evidence type="ECO:0000256" key="1">
    <source>
        <dbReference type="ARBA" id="ARBA00023054"/>
    </source>
</evidence>
<name>A0A7N2KX97_QUELO</name>
<feature type="domain" description="Zinc finger-XS" evidence="4">
    <location>
        <begin position="42"/>
        <end position="64"/>
    </location>
</feature>
<dbReference type="Proteomes" id="UP000594261">
    <property type="component" value="Chromosome 2"/>
</dbReference>
<dbReference type="Gramene" id="QL02p059886:mrna">
    <property type="protein sequence ID" value="QL02p059886:mrna"/>
    <property type="gene ID" value="QL02p059886"/>
</dbReference>
<reference evidence="5" key="2">
    <citation type="submission" date="2021-01" db="UniProtKB">
        <authorList>
            <consortium name="EnsemblPlants"/>
        </authorList>
    </citation>
    <scope>IDENTIFICATION</scope>
</reference>
<evidence type="ECO:0000259" key="3">
    <source>
        <dbReference type="Pfam" id="PF03468"/>
    </source>
</evidence>
<dbReference type="OMA" id="THEENWS"/>
<dbReference type="InterPro" id="IPR038588">
    <property type="entry name" value="XS_domain_sf"/>
</dbReference>
<dbReference type="PANTHER" id="PTHR21596:SF3">
    <property type="entry name" value="FACTOR OF DNA METHYLATION 1-RELATED"/>
    <property type="match status" value="1"/>
</dbReference>
<accession>A0A7N2KX97</accession>
<evidence type="ECO:0000313" key="6">
    <source>
        <dbReference type="Proteomes" id="UP000594261"/>
    </source>
</evidence>
<reference evidence="6" key="1">
    <citation type="journal article" date="2016" name="G3 (Bethesda)">
        <title>First Draft Assembly and Annotation of the Genome of a California Endemic Oak Quercus lobata Nee (Fagaceae).</title>
        <authorList>
            <person name="Sork V.L."/>
            <person name="Fitz-Gibbon S.T."/>
            <person name="Puiu D."/>
            <person name="Crepeau M."/>
            <person name="Gugger P.F."/>
            <person name="Sherman R."/>
            <person name="Stevens K."/>
            <person name="Langley C.H."/>
            <person name="Pellegrini M."/>
            <person name="Salzberg S.L."/>
        </authorList>
    </citation>
    <scope>NUCLEOTIDE SEQUENCE [LARGE SCALE GENOMIC DNA]</scope>
    <source>
        <strain evidence="6">cv. SW786</strain>
    </source>
</reference>